<organism evidence="3 4">
    <name type="scientific">Pseudoxanthomonas winnipegensis</name>
    <dbReference type="NCBI Taxonomy" id="2480810"/>
    <lineage>
        <taxon>Bacteria</taxon>
        <taxon>Pseudomonadati</taxon>
        <taxon>Pseudomonadota</taxon>
        <taxon>Gammaproteobacteria</taxon>
        <taxon>Lysobacterales</taxon>
        <taxon>Lysobacteraceae</taxon>
        <taxon>Pseudoxanthomonas</taxon>
    </lineage>
</organism>
<proteinExistence type="predicted"/>
<feature type="domain" description="Spore coat protein U/FanG" evidence="2">
    <location>
        <begin position="204"/>
        <end position="336"/>
    </location>
</feature>
<dbReference type="Pfam" id="PF05229">
    <property type="entry name" value="SCPU"/>
    <property type="match status" value="2"/>
</dbReference>
<dbReference type="PANTHER" id="PTHR37089:SF4">
    <property type="entry name" value="EXPORTED PROTEIN"/>
    <property type="match status" value="1"/>
</dbReference>
<gene>
    <name evidence="3" type="ORF">EA660_17160</name>
</gene>
<accession>A0A4Q8L5I7</accession>
<evidence type="ECO:0000313" key="3">
    <source>
        <dbReference type="EMBL" id="TAA21683.1"/>
    </source>
</evidence>
<dbReference type="InterPro" id="IPR053167">
    <property type="entry name" value="Spore_coat_component"/>
</dbReference>
<dbReference type="SMART" id="SM00972">
    <property type="entry name" value="SCPU"/>
    <property type="match status" value="2"/>
</dbReference>
<dbReference type="RefSeq" id="WP_130552683.1">
    <property type="nucleotide sequence ID" value="NZ_SHMC01000008.1"/>
</dbReference>
<feature type="chain" id="PRO_5021005928" evidence="1">
    <location>
        <begin position="26"/>
        <end position="339"/>
    </location>
</feature>
<feature type="domain" description="Spore coat protein U/FanG" evidence="2">
    <location>
        <begin position="24"/>
        <end position="165"/>
    </location>
</feature>
<keyword evidence="1" id="KW-0732">Signal</keyword>
<evidence type="ECO:0000259" key="2">
    <source>
        <dbReference type="Pfam" id="PF05229"/>
    </source>
</evidence>
<name>A0A4Q8L5I7_9GAMM</name>
<reference evidence="3 4" key="1">
    <citation type="submission" date="2019-02" db="EMBL/GenBank/DDBJ databases">
        <title>WGS of Pseudoxanthomonas species novum from clinical isolates.</title>
        <authorList>
            <person name="Bernier A.-M."/>
            <person name="Bernard K."/>
            <person name="Vachon A."/>
        </authorList>
    </citation>
    <scope>NUCLEOTIDE SEQUENCE [LARGE SCALE GENOMIC DNA]</scope>
    <source>
        <strain evidence="3 4">NML171200</strain>
    </source>
</reference>
<dbReference type="PANTHER" id="PTHR37089">
    <property type="entry name" value="PROTEIN U-RELATED"/>
    <property type="match status" value="1"/>
</dbReference>
<comment type="caution">
    <text evidence="3">The sequence shown here is derived from an EMBL/GenBank/DDBJ whole genome shotgun (WGS) entry which is preliminary data.</text>
</comment>
<sequence>MSRCLPCCLLLALLALWAWSPRARAATVCTATTPTVLAFGNAATTQPTDTATSFVVTCNTAALAVLSNTKVRLCVGLGPGSVDTSLSPRRLRNADGDTLNYQLYLDPARSQIWGALGNAVNTVLVLDFDYAVPVLVGGSQAQTVTIYGRIPANQALAAGSYGSTFAGASTVLTYAANTPLLGAAASYPAACNIAGATTTNDAFPFVVSANVPGQCYAYSASDLDFGSVAGFIAGNIDQTSAIGLTCTRRTAWQLGLDNGGNALLGQRRMRLGTTAQYVAYDLYLDPARSQRWGNSLNSDTLQGTGTGAAQTTTVYGRVPSGQTAAAGSYSDTITVTITY</sequence>
<dbReference type="OrthoDB" id="8588792at2"/>
<evidence type="ECO:0000256" key="1">
    <source>
        <dbReference type="SAM" id="SignalP"/>
    </source>
</evidence>
<protein>
    <submittedName>
        <fullName evidence="3">SCPU domain-containing protein</fullName>
    </submittedName>
</protein>
<feature type="signal peptide" evidence="1">
    <location>
        <begin position="1"/>
        <end position="25"/>
    </location>
</feature>
<dbReference type="InterPro" id="IPR007893">
    <property type="entry name" value="Spore_coat_U/FanG"/>
</dbReference>
<dbReference type="EMBL" id="SHMC01000008">
    <property type="protein sequence ID" value="TAA21683.1"/>
    <property type="molecule type" value="Genomic_DNA"/>
</dbReference>
<dbReference type="AlphaFoldDB" id="A0A4Q8L5I7"/>
<dbReference type="Proteomes" id="UP000292627">
    <property type="component" value="Unassembled WGS sequence"/>
</dbReference>
<evidence type="ECO:0000313" key="4">
    <source>
        <dbReference type="Proteomes" id="UP000292627"/>
    </source>
</evidence>